<keyword evidence="1" id="KW-0472">Membrane</keyword>
<evidence type="ECO:0000256" key="2">
    <source>
        <dbReference type="SAM" id="SignalP"/>
    </source>
</evidence>
<dbReference type="Proteomes" id="UP000447434">
    <property type="component" value="Chromosome 9"/>
</dbReference>
<keyword evidence="1" id="KW-1133">Transmembrane helix</keyword>
<evidence type="ECO:0000313" key="4">
    <source>
        <dbReference type="Proteomes" id="UP000447434"/>
    </source>
</evidence>
<gene>
    <name evidence="3" type="ORF">Lalb_Chr09g0323611</name>
</gene>
<comment type="caution">
    <text evidence="3">The sequence shown here is derived from an EMBL/GenBank/DDBJ whole genome shotgun (WGS) entry which is preliminary data.</text>
</comment>
<name>A0A6A4PZ65_LUPAL</name>
<keyword evidence="2" id="KW-0732">Signal</keyword>
<evidence type="ECO:0000313" key="3">
    <source>
        <dbReference type="EMBL" id="KAE9606820.1"/>
    </source>
</evidence>
<keyword evidence="4" id="KW-1185">Reference proteome</keyword>
<organism evidence="3 4">
    <name type="scientific">Lupinus albus</name>
    <name type="common">White lupine</name>
    <name type="synonym">Lupinus termis</name>
    <dbReference type="NCBI Taxonomy" id="3870"/>
    <lineage>
        <taxon>Eukaryota</taxon>
        <taxon>Viridiplantae</taxon>
        <taxon>Streptophyta</taxon>
        <taxon>Embryophyta</taxon>
        <taxon>Tracheophyta</taxon>
        <taxon>Spermatophyta</taxon>
        <taxon>Magnoliopsida</taxon>
        <taxon>eudicotyledons</taxon>
        <taxon>Gunneridae</taxon>
        <taxon>Pentapetalae</taxon>
        <taxon>rosids</taxon>
        <taxon>fabids</taxon>
        <taxon>Fabales</taxon>
        <taxon>Fabaceae</taxon>
        <taxon>Papilionoideae</taxon>
        <taxon>50 kb inversion clade</taxon>
        <taxon>genistoids sensu lato</taxon>
        <taxon>core genistoids</taxon>
        <taxon>Genisteae</taxon>
        <taxon>Lupinus</taxon>
    </lineage>
</organism>
<sequence>MFNTTNHLLVLILLISAPLFQQKCLVSGSPVLQRSFKRPDPLRHFKDYNGGFDIRDKHYVASTAFTGVHGYALAIVWLLCGLVFSIFMIVKCLSAGSTSLPCLDHYYLHILFLILFLTSLAIVASSFVLTTSNRTLMRTEKLKETVLGIGEDALGTIGRVMKTTKQMQYILLPYNPQICATLSSITQDLRRNSRVIRRFVDSSRQAFNKATHTLYALITCFPFIQKLVYIAHVVVLSVNFVTLVASLVLLLLHWRPGFIMIIFCFWILTSMCWFLTGLDFFLYNFAGDACFAFEDFQQHPLNSSLGSMLPCINESFSEKLLAEIGYTINNFIVELNSNMSVLYRLLGVGEKNEEIMGVIKICDPFSGAPNYSYIPQNCPHDAIKIGDVSKILARFTCHKEATTKECKDEGKFLPEGSYNMAHAYSRSIQDLLDIYPDLLSLSKCTIVKNKVAEIVEHQCRPIRISTTLLWSCMLFLSSIMVFLVLTWIAEAFLCCQKNPVYVFQDTLI</sequence>
<feature type="transmembrane region" description="Helical" evidence="1">
    <location>
        <begin position="259"/>
        <end position="283"/>
    </location>
</feature>
<accession>A0A6A4PZ65</accession>
<reference evidence="4" key="1">
    <citation type="journal article" date="2020" name="Nat. Commun.">
        <title>Genome sequence of the cluster root forming white lupin.</title>
        <authorList>
            <person name="Hufnagel B."/>
            <person name="Marques A."/>
            <person name="Soriano A."/>
            <person name="Marques L."/>
            <person name="Divol F."/>
            <person name="Doumas P."/>
            <person name="Sallet E."/>
            <person name="Mancinotti D."/>
            <person name="Carrere S."/>
            <person name="Marande W."/>
            <person name="Arribat S."/>
            <person name="Keller J."/>
            <person name="Huneau C."/>
            <person name="Blein T."/>
            <person name="Aime D."/>
            <person name="Laguerre M."/>
            <person name="Taylor J."/>
            <person name="Schubert V."/>
            <person name="Nelson M."/>
            <person name="Geu-Flores F."/>
            <person name="Crespi M."/>
            <person name="Gallardo-Guerrero K."/>
            <person name="Delaux P.-M."/>
            <person name="Salse J."/>
            <person name="Berges H."/>
            <person name="Guyot R."/>
            <person name="Gouzy J."/>
            <person name="Peret B."/>
        </authorList>
    </citation>
    <scope>NUCLEOTIDE SEQUENCE [LARGE SCALE GENOMIC DNA]</scope>
    <source>
        <strain evidence="4">cv. Amiga</strain>
    </source>
</reference>
<dbReference type="InterPro" id="IPR040283">
    <property type="entry name" value="DDB_G0292058-like"/>
</dbReference>
<feature type="chain" id="PRO_5025683366" evidence="2">
    <location>
        <begin position="22"/>
        <end position="508"/>
    </location>
</feature>
<dbReference type="OrthoDB" id="1056237at2759"/>
<evidence type="ECO:0000256" key="1">
    <source>
        <dbReference type="SAM" id="Phobius"/>
    </source>
</evidence>
<feature type="transmembrane region" description="Helical" evidence="1">
    <location>
        <begin position="468"/>
        <end position="489"/>
    </location>
</feature>
<feature type="transmembrane region" description="Helical" evidence="1">
    <location>
        <begin position="71"/>
        <end position="94"/>
    </location>
</feature>
<proteinExistence type="predicted"/>
<dbReference type="GO" id="GO:0016020">
    <property type="term" value="C:membrane"/>
    <property type="evidence" value="ECO:0007669"/>
    <property type="project" value="TreeGrafter"/>
</dbReference>
<feature type="signal peptide" evidence="2">
    <location>
        <begin position="1"/>
        <end position="21"/>
    </location>
</feature>
<dbReference type="EMBL" id="WOCE01000009">
    <property type="protein sequence ID" value="KAE9606820.1"/>
    <property type="molecule type" value="Genomic_DNA"/>
</dbReference>
<dbReference type="PANTHER" id="PTHR31414">
    <property type="entry name" value="TRANSMEMBRANE PROTEIN DDB_G0292058"/>
    <property type="match status" value="1"/>
</dbReference>
<dbReference type="AlphaFoldDB" id="A0A6A4PZ65"/>
<feature type="transmembrane region" description="Helical" evidence="1">
    <location>
        <begin position="230"/>
        <end position="252"/>
    </location>
</feature>
<dbReference type="PANTHER" id="PTHR31414:SF19">
    <property type="entry name" value="TRANSMEMBRANE PROTEIN"/>
    <property type="match status" value="1"/>
</dbReference>
<feature type="transmembrane region" description="Helical" evidence="1">
    <location>
        <begin position="106"/>
        <end position="129"/>
    </location>
</feature>
<protein>
    <submittedName>
        <fullName evidence="3">Uncharacterized protein</fullName>
    </submittedName>
</protein>
<keyword evidence="1" id="KW-0812">Transmembrane</keyword>